<organism evidence="1 2">
    <name type="scientific">Crenothrix polyspora</name>
    <dbReference type="NCBI Taxonomy" id="360316"/>
    <lineage>
        <taxon>Bacteria</taxon>
        <taxon>Pseudomonadati</taxon>
        <taxon>Pseudomonadota</taxon>
        <taxon>Gammaproteobacteria</taxon>
        <taxon>Methylococcales</taxon>
        <taxon>Crenotrichaceae</taxon>
        <taxon>Crenothrix</taxon>
    </lineage>
</organism>
<dbReference type="EMBL" id="FUKJ01000432">
    <property type="protein sequence ID" value="SJM95660.1"/>
    <property type="molecule type" value="Genomic_DNA"/>
</dbReference>
<gene>
    <name evidence="1" type="ORF">CRENPOLYSF2_670008</name>
</gene>
<proteinExistence type="predicted"/>
<accession>A0A1R4HIF3</accession>
<evidence type="ECO:0000313" key="2">
    <source>
        <dbReference type="Proteomes" id="UP000195442"/>
    </source>
</evidence>
<sequence length="66" mass="7662">MGKDFLAELLGSVEGITTLQKIKARMSENASIRQYTSKDYLVLYVHQDLEIALLAVKHYQQLYFHM</sequence>
<protein>
    <submittedName>
        <fullName evidence="1">Uncharacterized protein</fullName>
    </submittedName>
</protein>
<dbReference type="Proteomes" id="UP000195442">
    <property type="component" value="Unassembled WGS sequence"/>
</dbReference>
<keyword evidence="2" id="KW-1185">Reference proteome</keyword>
<dbReference type="OrthoDB" id="5405593at2"/>
<dbReference type="AlphaFoldDB" id="A0A1R4HIF3"/>
<reference evidence="2" key="1">
    <citation type="submission" date="2017-02" db="EMBL/GenBank/DDBJ databases">
        <authorList>
            <person name="Daims H."/>
        </authorList>
    </citation>
    <scope>NUCLEOTIDE SEQUENCE [LARGE SCALE GENOMIC DNA]</scope>
</reference>
<dbReference type="RefSeq" id="WP_087148325.1">
    <property type="nucleotide sequence ID" value="NZ_FUKJ01000432.1"/>
</dbReference>
<evidence type="ECO:0000313" key="1">
    <source>
        <dbReference type="EMBL" id="SJM95660.1"/>
    </source>
</evidence>
<name>A0A1R4HIF3_9GAMM</name>